<dbReference type="InterPro" id="IPR012839">
    <property type="entry name" value="Organic_radical_activase"/>
</dbReference>
<accession>A0A9D2IV94</accession>
<dbReference type="PROSITE" id="PS01087">
    <property type="entry name" value="RADICAL_ACTIVATING"/>
    <property type="match status" value="1"/>
</dbReference>
<dbReference type="CDD" id="cd01335">
    <property type="entry name" value="Radical_SAM"/>
    <property type="match status" value="1"/>
</dbReference>
<evidence type="ECO:0000256" key="8">
    <source>
        <dbReference type="ARBA" id="ARBA00023004"/>
    </source>
</evidence>
<dbReference type="GO" id="GO:0051539">
    <property type="term" value="F:4 iron, 4 sulfur cluster binding"/>
    <property type="evidence" value="ECO:0007669"/>
    <property type="project" value="UniProtKB-UniRule"/>
</dbReference>
<evidence type="ECO:0000256" key="1">
    <source>
        <dbReference type="ARBA" id="ARBA00003141"/>
    </source>
</evidence>
<comment type="subcellular location">
    <subcellularLocation>
        <location evidence="10">Cytoplasm</location>
    </subcellularLocation>
</comment>
<comment type="similarity">
    <text evidence="2 10">Belongs to the organic radical-activating enzymes family.</text>
</comment>
<comment type="caution">
    <text evidence="12">The sequence shown here is derived from an EMBL/GenBank/DDBJ whole genome shotgun (WGS) entry which is preliminary data.</text>
</comment>
<evidence type="ECO:0000256" key="5">
    <source>
        <dbReference type="ARBA" id="ARBA00022691"/>
    </source>
</evidence>
<dbReference type="Proteomes" id="UP000824041">
    <property type="component" value="Unassembled WGS sequence"/>
</dbReference>
<dbReference type="PANTHER" id="PTHR30352:SF5">
    <property type="entry name" value="PYRUVATE FORMATE-LYASE 1-ACTIVATING ENZYME"/>
    <property type="match status" value="1"/>
</dbReference>
<keyword evidence="10" id="KW-0963">Cytoplasm</keyword>
<keyword evidence="8 10" id="KW-0408">Iron</keyword>
<dbReference type="PROSITE" id="PS51918">
    <property type="entry name" value="RADICAL_SAM"/>
    <property type="match status" value="1"/>
</dbReference>
<evidence type="ECO:0000256" key="10">
    <source>
        <dbReference type="RuleBase" id="RU362053"/>
    </source>
</evidence>
<sequence length="253" mass="28575">MDGGCSPLKGRIHSTESFGTVDGPGVRFVIFFQGCPMRCLYCHNPDTWNGAGGMEMTAMELLEEYERNKTFYKSGGITATGGEPLLQLPFLTELFQKARERGIHTCLDTSGILFREEKRKEFQELFQVLDLVLLDIKHSDREAHVRLTRQPLDPVLAFADALEEAKVPMIIRHVVVPGITDGEKELTELGTLIGGYQNLKGLEVLPYHTMGKAKYEKLGIPYPLKEVENMDPLKAKEARKTILLAIREKRRKK</sequence>
<evidence type="ECO:0000259" key="11">
    <source>
        <dbReference type="PROSITE" id="PS51918"/>
    </source>
</evidence>
<dbReference type="SUPFAM" id="SSF102114">
    <property type="entry name" value="Radical SAM enzymes"/>
    <property type="match status" value="1"/>
</dbReference>
<dbReference type="SFLD" id="SFLDG01067">
    <property type="entry name" value="SPASM/twitch_domain_containing"/>
    <property type="match status" value="1"/>
</dbReference>
<name>A0A9D2IV94_9FIRM</name>
<dbReference type="Pfam" id="PF04055">
    <property type="entry name" value="Radical_SAM"/>
    <property type="match status" value="1"/>
</dbReference>
<evidence type="ECO:0000256" key="9">
    <source>
        <dbReference type="ARBA" id="ARBA00023014"/>
    </source>
</evidence>
<comment type="catalytic activity">
    <reaction evidence="10">
        <text>glycyl-[formate C-acetyltransferase] + reduced [flavodoxin] + S-adenosyl-L-methionine = glycin-2-yl radical-[formate C-acetyltransferase] + semiquinone [flavodoxin] + 5'-deoxyadenosine + L-methionine + H(+)</text>
        <dbReference type="Rhea" id="RHEA:19225"/>
        <dbReference type="Rhea" id="RHEA-COMP:10622"/>
        <dbReference type="Rhea" id="RHEA-COMP:12190"/>
        <dbReference type="Rhea" id="RHEA-COMP:12191"/>
        <dbReference type="Rhea" id="RHEA-COMP:14480"/>
        <dbReference type="ChEBI" id="CHEBI:15378"/>
        <dbReference type="ChEBI" id="CHEBI:17319"/>
        <dbReference type="ChEBI" id="CHEBI:29947"/>
        <dbReference type="ChEBI" id="CHEBI:32722"/>
        <dbReference type="ChEBI" id="CHEBI:57618"/>
        <dbReference type="ChEBI" id="CHEBI:57844"/>
        <dbReference type="ChEBI" id="CHEBI:59789"/>
        <dbReference type="ChEBI" id="CHEBI:140311"/>
        <dbReference type="EC" id="1.97.1.4"/>
    </reaction>
</comment>
<dbReference type="AlphaFoldDB" id="A0A9D2IV94"/>
<evidence type="ECO:0000256" key="3">
    <source>
        <dbReference type="ARBA" id="ARBA00021356"/>
    </source>
</evidence>
<evidence type="ECO:0000256" key="4">
    <source>
        <dbReference type="ARBA" id="ARBA00022485"/>
    </source>
</evidence>
<keyword evidence="6 10" id="KW-0479">Metal-binding</keyword>
<protein>
    <recommendedName>
        <fullName evidence="3 10">Pyruvate formate-lyase-activating enzyme</fullName>
        <ecNumber evidence="10">1.97.1.4</ecNumber>
    </recommendedName>
</protein>
<dbReference type="InterPro" id="IPR001989">
    <property type="entry name" value="Radical_activat_CS"/>
</dbReference>
<dbReference type="NCBIfam" id="TIGR02493">
    <property type="entry name" value="PFLA"/>
    <property type="match status" value="1"/>
</dbReference>
<dbReference type="InterPro" id="IPR007197">
    <property type="entry name" value="rSAM"/>
</dbReference>
<dbReference type="GO" id="GO:0046872">
    <property type="term" value="F:metal ion binding"/>
    <property type="evidence" value="ECO:0007669"/>
    <property type="project" value="UniProtKB-UniRule"/>
</dbReference>
<keyword evidence="7 10" id="KW-0560">Oxidoreductase</keyword>
<evidence type="ECO:0000313" key="12">
    <source>
        <dbReference type="EMBL" id="HIZ23702.1"/>
    </source>
</evidence>
<dbReference type="PIRSF" id="PIRSF000371">
    <property type="entry name" value="PFL_act_enz"/>
    <property type="match status" value="1"/>
</dbReference>
<keyword evidence="5 10" id="KW-0949">S-adenosyl-L-methionine</keyword>
<dbReference type="Gene3D" id="3.20.20.70">
    <property type="entry name" value="Aldolase class I"/>
    <property type="match status" value="1"/>
</dbReference>
<comment type="cofactor">
    <cofactor evidence="10">
        <name>[4Fe-4S] cluster</name>
        <dbReference type="ChEBI" id="CHEBI:49883"/>
    </cofactor>
    <text evidence="10">Binds 1 [4Fe-4S] cluster. The cluster is coordinated with 3 cysteines and an exchangeable S-adenosyl-L-methionine.</text>
</comment>
<dbReference type="GO" id="GO:0016829">
    <property type="term" value="F:lyase activity"/>
    <property type="evidence" value="ECO:0007669"/>
    <property type="project" value="UniProtKB-KW"/>
</dbReference>
<keyword evidence="9 10" id="KW-0411">Iron-sulfur</keyword>
<evidence type="ECO:0000256" key="2">
    <source>
        <dbReference type="ARBA" id="ARBA00009777"/>
    </source>
</evidence>
<gene>
    <name evidence="12" type="primary">pflA</name>
    <name evidence="12" type="ORF">IAA21_13090</name>
</gene>
<dbReference type="InterPro" id="IPR013785">
    <property type="entry name" value="Aldolase_TIM"/>
</dbReference>
<dbReference type="PANTHER" id="PTHR30352">
    <property type="entry name" value="PYRUVATE FORMATE-LYASE-ACTIVATING ENZYME"/>
    <property type="match status" value="1"/>
</dbReference>
<keyword evidence="4 10" id="KW-0004">4Fe-4S</keyword>
<dbReference type="InterPro" id="IPR012838">
    <property type="entry name" value="PFL1_activating"/>
</dbReference>
<feature type="domain" description="Radical SAM core" evidence="11">
    <location>
        <begin position="21"/>
        <end position="253"/>
    </location>
</feature>
<comment type="function">
    <text evidence="1 10">Activation of pyruvate formate-lyase under anaerobic conditions by generation of an organic free radical, using S-adenosylmethionine and reduced flavodoxin as cosubstrates to produce 5'-deoxy-adenosine.</text>
</comment>
<keyword evidence="12" id="KW-0456">Lyase</keyword>
<organism evidence="12 13">
    <name type="scientific">Candidatus Blautia faecigallinarum</name>
    <dbReference type="NCBI Taxonomy" id="2838488"/>
    <lineage>
        <taxon>Bacteria</taxon>
        <taxon>Bacillati</taxon>
        <taxon>Bacillota</taxon>
        <taxon>Clostridia</taxon>
        <taxon>Lachnospirales</taxon>
        <taxon>Lachnospiraceae</taxon>
        <taxon>Blautia</taxon>
    </lineage>
</organism>
<dbReference type="InterPro" id="IPR058240">
    <property type="entry name" value="rSAM_sf"/>
</dbReference>
<dbReference type="InterPro" id="IPR034457">
    <property type="entry name" value="Organic_radical-activating"/>
</dbReference>
<dbReference type="EC" id="1.97.1.4" evidence="10"/>
<evidence type="ECO:0000256" key="7">
    <source>
        <dbReference type="ARBA" id="ARBA00023002"/>
    </source>
</evidence>
<keyword evidence="12" id="KW-0670">Pyruvate</keyword>
<reference evidence="12" key="1">
    <citation type="journal article" date="2021" name="PeerJ">
        <title>Extensive microbial diversity within the chicken gut microbiome revealed by metagenomics and culture.</title>
        <authorList>
            <person name="Gilroy R."/>
            <person name="Ravi A."/>
            <person name="Getino M."/>
            <person name="Pursley I."/>
            <person name="Horton D.L."/>
            <person name="Alikhan N.F."/>
            <person name="Baker D."/>
            <person name="Gharbi K."/>
            <person name="Hall N."/>
            <person name="Watson M."/>
            <person name="Adriaenssens E.M."/>
            <person name="Foster-Nyarko E."/>
            <person name="Jarju S."/>
            <person name="Secka A."/>
            <person name="Antonio M."/>
            <person name="Oren A."/>
            <person name="Chaudhuri R.R."/>
            <person name="La Ragione R."/>
            <person name="Hildebrand F."/>
            <person name="Pallen M.J."/>
        </authorList>
    </citation>
    <scope>NUCLEOTIDE SEQUENCE</scope>
    <source>
        <strain evidence="12">14324</strain>
    </source>
</reference>
<evidence type="ECO:0000256" key="6">
    <source>
        <dbReference type="ARBA" id="ARBA00022723"/>
    </source>
</evidence>
<evidence type="ECO:0000313" key="13">
    <source>
        <dbReference type="Proteomes" id="UP000824041"/>
    </source>
</evidence>
<dbReference type="EMBL" id="DXBU01000179">
    <property type="protein sequence ID" value="HIZ23702.1"/>
    <property type="molecule type" value="Genomic_DNA"/>
</dbReference>
<dbReference type="GO" id="GO:0005737">
    <property type="term" value="C:cytoplasm"/>
    <property type="evidence" value="ECO:0007669"/>
    <property type="project" value="UniProtKB-SubCell"/>
</dbReference>
<proteinExistence type="inferred from homology"/>
<dbReference type="SFLD" id="SFLDG01066">
    <property type="entry name" value="organic_radical-activating_enz"/>
    <property type="match status" value="1"/>
</dbReference>
<dbReference type="SFLD" id="SFLDS00029">
    <property type="entry name" value="Radical_SAM"/>
    <property type="match status" value="1"/>
</dbReference>
<reference evidence="12" key="2">
    <citation type="submission" date="2021-04" db="EMBL/GenBank/DDBJ databases">
        <authorList>
            <person name="Gilroy R."/>
        </authorList>
    </citation>
    <scope>NUCLEOTIDE SEQUENCE</scope>
    <source>
        <strain evidence="12">14324</strain>
    </source>
</reference>
<dbReference type="GO" id="GO:0043365">
    <property type="term" value="F:[formate-C-acetyltransferase]-activating enzyme activity"/>
    <property type="evidence" value="ECO:0007669"/>
    <property type="project" value="UniProtKB-UniRule"/>
</dbReference>